<feature type="non-terminal residue" evidence="1">
    <location>
        <position position="154"/>
    </location>
</feature>
<gene>
    <name evidence="1" type="ORF">Tci_870855</name>
</gene>
<keyword evidence="1" id="KW-0548">Nucleotidyltransferase</keyword>
<evidence type="ECO:0000313" key="1">
    <source>
        <dbReference type="EMBL" id="GFC98885.1"/>
    </source>
</evidence>
<dbReference type="AlphaFoldDB" id="A0A699SQE3"/>
<name>A0A699SQE3_TANCI</name>
<feature type="non-terminal residue" evidence="1">
    <location>
        <position position="1"/>
    </location>
</feature>
<protein>
    <submittedName>
        <fullName evidence="1">RNA-directed DNA polymerase, eukaryota</fullName>
    </submittedName>
</protein>
<keyword evidence="1" id="KW-0695">RNA-directed DNA polymerase</keyword>
<sequence>DENTKFYHGILNKKRNQLCICGVLKDGMWIDNPVVVKKEFLKHISVRFQQPRRIRPVINIDFPCTISELKKNELEGDISYQEIKRAVWDCGIDKSPGPDGVTFGFIRRYWSLIEKDVVAAVQHFFTSNNFPKGCNASFIALIPKIPDAKLVKDF</sequence>
<dbReference type="EMBL" id="BKCJ011174821">
    <property type="protein sequence ID" value="GFC98885.1"/>
    <property type="molecule type" value="Genomic_DNA"/>
</dbReference>
<reference evidence="1" key="1">
    <citation type="journal article" date="2019" name="Sci. Rep.">
        <title>Draft genome of Tanacetum cinerariifolium, the natural source of mosquito coil.</title>
        <authorList>
            <person name="Yamashiro T."/>
            <person name="Shiraishi A."/>
            <person name="Satake H."/>
            <person name="Nakayama K."/>
        </authorList>
    </citation>
    <scope>NUCLEOTIDE SEQUENCE</scope>
</reference>
<keyword evidence="1" id="KW-0808">Transferase</keyword>
<proteinExistence type="predicted"/>
<accession>A0A699SQE3</accession>
<dbReference type="GO" id="GO:0003964">
    <property type="term" value="F:RNA-directed DNA polymerase activity"/>
    <property type="evidence" value="ECO:0007669"/>
    <property type="project" value="UniProtKB-KW"/>
</dbReference>
<comment type="caution">
    <text evidence="1">The sequence shown here is derived from an EMBL/GenBank/DDBJ whole genome shotgun (WGS) entry which is preliminary data.</text>
</comment>
<organism evidence="1">
    <name type="scientific">Tanacetum cinerariifolium</name>
    <name type="common">Dalmatian daisy</name>
    <name type="synonym">Chrysanthemum cinerariifolium</name>
    <dbReference type="NCBI Taxonomy" id="118510"/>
    <lineage>
        <taxon>Eukaryota</taxon>
        <taxon>Viridiplantae</taxon>
        <taxon>Streptophyta</taxon>
        <taxon>Embryophyta</taxon>
        <taxon>Tracheophyta</taxon>
        <taxon>Spermatophyta</taxon>
        <taxon>Magnoliopsida</taxon>
        <taxon>eudicotyledons</taxon>
        <taxon>Gunneridae</taxon>
        <taxon>Pentapetalae</taxon>
        <taxon>asterids</taxon>
        <taxon>campanulids</taxon>
        <taxon>Asterales</taxon>
        <taxon>Asteraceae</taxon>
        <taxon>Asteroideae</taxon>
        <taxon>Anthemideae</taxon>
        <taxon>Anthemidinae</taxon>
        <taxon>Tanacetum</taxon>
    </lineage>
</organism>